<comment type="caution">
    <text evidence="2">The sequence shown here is derived from an EMBL/GenBank/DDBJ whole genome shotgun (WGS) entry which is preliminary data.</text>
</comment>
<dbReference type="Pfam" id="PF19054">
    <property type="entry name" value="DUF5753"/>
    <property type="match status" value="1"/>
</dbReference>
<dbReference type="AlphaFoldDB" id="A0A7K0D4X0"/>
<feature type="domain" description="DUF5753" evidence="1">
    <location>
        <begin position="1"/>
        <end position="43"/>
    </location>
</feature>
<organism evidence="2 3">
    <name type="scientific">Nocardia macrotermitis</name>
    <dbReference type="NCBI Taxonomy" id="2585198"/>
    <lineage>
        <taxon>Bacteria</taxon>
        <taxon>Bacillati</taxon>
        <taxon>Actinomycetota</taxon>
        <taxon>Actinomycetes</taxon>
        <taxon>Mycobacteriales</taxon>
        <taxon>Nocardiaceae</taxon>
        <taxon>Nocardia</taxon>
    </lineage>
</organism>
<sequence>MVFVEGFTGALFLEDEGMIERHRAAVTGIRAVALSEEDTRRLVLEIAEEYGV</sequence>
<protein>
    <recommendedName>
        <fullName evidence="1">DUF5753 domain-containing protein</fullName>
    </recommendedName>
</protein>
<dbReference type="Proteomes" id="UP000438448">
    <property type="component" value="Unassembled WGS sequence"/>
</dbReference>
<reference evidence="2 3" key="1">
    <citation type="submission" date="2019-10" db="EMBL/GenBank/DDBJ databases">
        <title>Nocardia macrotermitis sp. nov. and Nocardia aurantia sp. nov., isolated from the gut of fungus growing-termite Macrotermes natalensis.</title>
        <authorList>
            <person name="Benndorf R."/>
            <person name="Schwitalla J."/>
            <person name="Martin K."/>
            <person name="De Beer W."/>
            <person name="Kaster A.-K."/>
            <person name="Vollmers J."/>
            <person name="Poulsen M."/>
            <person name="Beemelmanns C."/>
        </authorList>
    </citation>
    <scope>NUCLEOTIDE SEQUENCE [LARGE SCALE GENOMIC DNA]</scope>
    <source>
        <strain evidence="2 3">RB20</strain>
    </source>
</reference>
<evidence type="ECO:0000313" key="2">
    <source>
        <dbReference type="EMBL" id="MQY20796.1"/>
    </source>
</evidence>
<evidence type="ECO:0000313" key="3">
    <source>
        <dbReference type="Proteomes" id="UP000438448"/>
    </source>
</evidence>
<keyword evidence="3" id="KW-1185">Reference proteome</keyword>
<dbReference type="EMBL" id="WEGK01000008">
    <property type="protein sequence ID" value="MQY20796.1"/>
    <property type="molecule type" value="Genomic_DNA"/>
</dbReference>
<accession>A0A7K0D4X0</accession>
<gene>
    <name evidence="2" type="ORF">NRB20_39040</name>
</gene>
<evidence type="ECO:0000259" key="1">
    <source>
        <dbReference type="Pfam" id="PF19054"/>
    </source>
</evidence>
<name>A0A7K0D4X0_9NOCA</name>
<dbReference type="InterPro" id="IPR043917">
    <property type="entry name" value="DUF5753"/>
</dbReference>
<proteinExistence type="predicted"/>